<protein>
    <submittedName>
        <fullName evidence="2">Uncharacterized protein</fullName>
    </submittedName>
</protein>
<feature type="compositionally biased region" description="Basic and acidic residues" evidence="1">
    <location>
        <begin position="89"/>
        <end position="98"/>
    </location>
</feature>
<feature type="region of interest" description="Disordered" evidence="1">
    <location>
        <begin position="69"/>
        <end position="98"/>
    </location>
</feature>
<sequence length="218" mass="23673">MQMAVRNVTIFAITGLVRMAHGAYKEFTSDDKNSQGAGASKHTTLLPEYLPNLSPTELDNELLAEIGGPSAHVEPEDDERTYSVQQSHHSLELGTDHDRGLSLTPVLEGTNNASLGGTLDAMSCTSNEETGILRPRRRDNALLRLRQRRVLEWVSTLPPDDLYSLEPLESGSEENLSTAATVDSGMEAISDIAPSFASTDHSNEQRQLAVISGMISNL</sequence>
<evidence type="ECO:0000313" key="2">
    <source>
        <dbReference type="EMBL" id="KAL0960061.1"/>
    </source>
</evidence>
<evidence type="ECO:0000313" key="3">
    <source>
        <dbReference type="Proteomes" id="UP001556367"/>
    </source>
</evidence>
<name>A0ABR3JW36_9AGAR</name>
<keyword evidence="3" id="KW-1185">Reference proteome</keyword>
<accession>A0ABR3JW36</accession>
<reference evidence="3" key="1">
    <citation type="submission" date="2024-06" db="EMBL/GenBank/DDBJ databases">
        <title>Multi-omics analyses provide insights into the biosynthesis of the anticancer antibiotic pleurotin in Hohenbuehelia grisea.</title>
        <authorList>
            <person name="Weaver J.A."/>
            <person name="Alberti F."/>
        </authorList>
    </citation>
    <scope>NUCLEOTIDE SEQUENCE [LARGE SCALE GENOMIC DNA]</scope>
    <source>
        <strain evidence="3">T-177</strain>
    </source>
</reference>
<dbReference type="EMBL" id="JASNQZ010000002">
    <property type="protein sequence ID" value="KAL0960061.1"/>
    <property type="molecule type" value="Genomic_DNA"/>
</dbReference>
<comment type="caution">
    <text evidence="2">The sequence shown here is derived from an EMBL/GenBank/DDBJ whole genome shotgun (WGS) entry which is preliminary data.</text>
</comment>
<organism evidence="2 3">
    <name type="scientific">Hohenbuehelia grisea</name>
    <dbReference type="NCBI Taxonomy" id="104357"/>
    <lineage>
        <taxon>Eukaryota</taxon>
        <taxon>Fungi</taxon>
        <taxon>Dikarya</taxon>
        <taxon>Basidiomycota</taxon>
        <taxon>Agaricomycotina</taxon>
        <taxon>Agaricomycetes</taxon>
        <taxon>Agaricomycetidae</taxon>
        <taxon>Agaricales</taxon>
        <taxon>Pleurotineae</taxon>
        <taxon>Pleurotaceae</taxon>
        <taxon>Hohenbuehelia</taxon>
    </lineage>
</organism>
<gene>
    <name evidence="2" type="ORF">HGRIS_011709</name>
</gene>
<evidence type="ECO:0000256" key="1">
    <source>
        <dbReference type="SAM" id="MobiDB-lite"/>
    </source>
</evidence>
<proteinExistence type="predicted"/>
<dbReference type="Proteomes" id="UP001556367">
    <property type="component" value="Unassembled WGS sequence"/>
</dbReference>